<dbReference type="Proteomes" id="UP001598130">
    <property type="component" value="Unassembled WGS sequence"/>
</dbReference>
<gene>
    <name evidence="1" type="ORF">OCL97_05045</name>
</gene>
<reference evidence="1 2" key="1">
    <citation type="submission" date="2022-09" db="EMBL/GenBank/DDBJ databases">
        <title>New species of Phenylobacterium.</title>
        <authorList>
            <person name="Mieszkin S."/>
        </authorList>
    </citation>
    <scope>NUCLEOTIDE SEQUENCE [LARGE SCALE GENOMIC DNA]</scope>
    <source>
        <strain evidence="1 2">HK31-G</strain>
    </source>
</reference>
<dbReference type="InterPro" id="IPR006522">
    <property type="entry name" value="Phage_virion_morphogenesis"/>
</dbReference>
<accession>A0ABW6CJS5</accession>
<dbReference type="EMBL" id="JAOTJD010000006">
    <property type="protein sequence ID" value="MFD3263334.1"/>
    <property type="molecule type" value="Genomic_DNA"/>
</dbReference>
<dbReference type="NCBIfam" id="TIGR01635">
    <property type="entry name" value="tail_comp_S"/>
    <property type="match status" value="1"/>
</dbReference>
<organism evidence="1 2">
    <name type="scientific">Phenylobacterium ferrooxidans</name>
    <dbReference type="NCBI Taxonomy" id="2982689"/>
    <lineage>
        <taxon>Bacteria</taxon>
        <taxon>Pseudomonadati</taxon>
        <taxon>Pseudomonadota</taxon>
        <taxon>Alphaproteobacteria</taxon>
        <taxon>Caulobacterales</taxon>
        <taxon>Caulobacteraceae</taxon>
        <taxon>Phenylobacterium</taxon>
    </lineage>
</organism>
<proteinExistence type="predicted"/>
<sequence>MGVAFSLQLDDLAPRGAVAGWRQALSDLRPMLADIGAELESSTLNRFDSNLAPDGAPWKPSLHSQVTGMPTLVGEGNLRDSVHYVLDGDEAVEIGAGGVARDYAAIHQVGGVINTKGGALAFTLATGQFIRAKSVSLPARPYLGLSSQDEAAIPQIALEHLVRAAAVAVL</sequence>
<comment type="caution">
    <text evidence="1">The sequence shown here is derived from an EMBL/GenBank/DDBJ whole genome shotgun (WGS) entry which is preliminary data.</text>
</comment>
<protein>
    <submittedName>
        <fullName evidence="1">Phage virion morphogenesis protein</fullName>
    </submittedName>
</protein>
<name>A0ABW6CJS5_9CAUL</name>
<evidence type="ECO:0000313" key="1">
    <source>
        <dbReference type="EMBL" id="MFD3263334.1"/>
    </source>
</evidence>
<keyword evidence="2" id="KW-1185">Reference proteome</keyword>
<evidence type="ECO:0000313" key="2">
    <source>
        <dbReference type="Proteomes" id="UP001598130"/>
    </source>
</evidence>
<dbReference type="Pfam" id="PF05069">
    <property type="entry name" value="Phage_tail_S"/>
    <property type="match status" value="1"/>
</dbReference>
<dbReference type="RefSeq" id="WP_377368157.1">
    <property type="nucleotide sequence ID" value="NZ_JAOTJD010000006.1"/>
</dbReference>